<dbReference type="InterPro" id="IPR050321">
    <property type="entry name" value="Glycosyltr_2/OpgH_subfam"/>
</dbReference>
<dbReference type="InterPro" id="IPR029044">
    <property type="entry name" value="Nucleotide-diphossugar_trans"/>
</dbReference>
<feature type="transmembrane region" description="Helical" evidence="7">
    <location>
        <begin position="202"/>
        <end position="220"/>
    </location>
</feature>
<gene>
    <name evidence="8" type="ORF">Back2_03390</name>
</gene>
<keyword evidence="9" id="KW-1185">Reference proteome</keyword>
<dbReference type="EMBL" id="AP019307">
    <property type="protein sequence ID" value="BBH16052.1"/>
    <property type="molecule type" value="Genomic_DNA"/>
</dbReference>
<evidence type="ECO:0000313" key="8">
    <source>
        <dbReference type="EMBL" id="BBH16052.1"/>
    </source>
</evidence>
<dbReference type="SUPFAM" id="SSF53448">
    <property type="entry name" value="Nucleotide-diphospho-sugar transferases"/>
    <property type="match status" value="1"/>
</dbReference>
<feature type="transmembrane region" description="Helical" evidence="7">
    <location>
        <begin position="586"/>
        <end position="603"/>
    </location>
</feature>
<feature type="transmembrane region" description="Helical" evidence="7">
    <location>
        <begin position="513"/>
        <end position="534"/>
    </location>
</feature>
<dbReference type="InterPro" id="IPR037257">
    <property type="entry name" value="T2SS_E_N_sf"/>
</dbReference>
<keyword evidence="5 7" id="KW-1133">Transmembrane helix</keyword>
<dbReference type="AlphaFoldDB" id="A0A3G9ICF9"/>
<sequence length="639" mass="70956">MDERRIGDVLLARGLATQEQLAQAALDQERYGGAIGRQLILRQVCSRLDLYSALADLWDAPLVDLIAEPPETELGTAISHRQALDQGWVAWRRTGSQLVVATTVTPTERIASAARSMYGAGSVTFRTTTDWDLWNAVERVHRGTLLFKSQDELAEAQPASSARAGLTGWQSRTPLSLIPLIAIAAAVSPRLTFVVVLTLANFVFGAAILFKTVAAVMAPWQAYRTQRRRLAELRERSRRGLPPVWSPHRDDADLPIFTILMPVYHEANIVTKLLANIGALDYPRSKLDVMLLMEEDDHETIAAARAMNPPDYVRLVVVPPGTPQTKPRACNYGLALARGTYAVIYDAEDRPDPNQLRLAVEAFDRDEFERTYLGSKQKPLACVQGKLYYFNADYNVLTRMFAIEYAHWFEAMLPGMDATGVPLPLGGTSNHFHVDRLLELGAWDPFNVTEDADLGLRASVKGYRVAVIDSGTGEEACSQTPAWIRQRTRWIKGYIVTAAVNTRHPIRFARNTGVMGVIGMVGLIMATPLAFLVYPLCLGFTAATYVGVQFLGLYLPRVVVVTSVTTFLFGNALMIVSAMIAATSRYNWRIGIFAIFSPVYWFLHSTAAWRASFQVLRDPHGWEKTPHGLSEDYESEAHT</sequence>
<dbReference type="CDD" id="cd06427">
    <property type="entry name" value="CESA_like_2"/>
    <property type="match status" value="1"/>
</dbReference>
<dbReference type="SUPFAM" id="SSF160246">
    <property type="entry name" value="EspE N-terminal domain-like"/>
    <property type="match status" value="1"/>
</dbReference>
<keyword evidence="6 7" id="KW-0472">Membrane</keyword>
<evidence type="ECO:0000256" key="2">
    <source>
        <dbReference type="ARBA" id="ARBA00022676"/>
    </source>
</evidence>
<evidence type="ECO:0000256" key="3">
    <source>
        <dbReference type="ARBA" id="ARBA00022679"/>
    </source>
</evidence>
<feature type="transmembrane region" description="Helical" evidence="7">
    <location>
        <begin position="554"/>
        <end position="574"/>
    </location>
</feature>
<dbReference type="KEGG" id="nbe:Back2_03390"/>
<dbReference type="PANTHER" id="PTHR43867:SF2">
    <property type="entry name" value="CELLULOSE SYNTHASE CATALYTIC SUBUNIT A [UDP-FORMING]"/>
    <property type="match status" value="1"/>
</dbReference>
<keyword evidence="4 7" id="KW-0812">Transmembrane</keyword>
<dbReference type="GO" id="GO:0016757">
    <property type="term" value="F:glycosyltransferase activity"/>
    <property type="evidence" value="ECO:0007669"/>
    <property type="project" value="UniProtKB-KW"/>
</dbReference>
<accession>A0A3G9ICF9</accession>
<reference evidence="8 9" key="1">
    <citation type="submission" date="2018-11" db="EMBL/GenBank/DDBJ databases">
        <title>Complete genome sequence of Nocardioides baekrokdamisoli strain KCTC 39748.</title>
        <authorList>
            <person name="Kang S.W."/>
            <person name="Lee K.C."/>
            <person name="Kim K.K."/>
            <person name="Kim J.S."/>
            <person name="Kim D.S."/>
            <person name="Ko S.H."/>
            <person name="Yang S.H."/>
            <person name="Shin Y.K."/>
            <person name="Lee J.S."/>
        </authorList>
    </citation>
    <scope>NUCLEOTIDE SEQUENCE [LARGE SCALE GENOMIC DNA]</scope>
    <source>
        <strain evidence="8 9">KCTC 39748</strain>
    </source>
</reference>
<dbReference type="OrthoDB" id="7431422at2"/>
<dbReference type="RefSeq" id="WP_125566176.1">
    <property type="nucleotide sequence ID" value="NZ_AP019307.1"/>
</dbReference>
<dbReference type="Gene3D" id="3.90.550.10">
    <property type="entry name" value="Spore Coat Polysaccharide Biosynthesis Protein SpsA, Chain A"/>
    <property type="match status" value="1"/>
</dbReference>
<proteinExistence type="predicted"/>
<evidence type="ECO:0000256" key="6">
    <source>
        <dbReference type="ARBA" id="ARBA00023136"/>
    </source>
</evidence>
<evidence type="ECO:0000256" key="4">
    <source>
        <dbReference type="ARBA" id="ARBA00022692"/>
    </source>
</evidence>
<evidence type="ECO:0000313" key="9">
    <source>
        <dbReference type="Proteomes" id="UP000271573"/>
    </source>
</evidence>
<dbReference type="PANTHER" id="PTHR43867">
    <property type="entry name" value="CELLULOSE SYNTHASE CATALYTIC SUBUNIT A [UDP-FORMING]"/>
    <property type="match status" value="1"/>
</dbReference>
<dbReference type="Pfam" id="PF13641">
    <property type="entry name" value="Glyco_tranf_2_3"/>
    <property type="match status" value="1"/>
</dbReference>
<dbReference type="Proteomes" id="UP000271573">
    <property type="component" value="Chromosome"/>
</dbReference>
<keyword evidence="2" id="KW-0328">Glycosyltransferase</keyword>
<protein>
    <submittedName>
        <fullName evidence="8">Glycosyl transferase</fullName>
    </submittedName>
</protein>
<comment type="subcellular location">
    <subcellularLocation>
        <location evidence="1">Membrane</location>
        <topology evidence="1">Multi-pass membrane protein</topology>
    </subcellularLocation>
</comment>
<evidence type="ECO:0000256" key="7">
    <source>
        <dbReference type="SAM" id="Phobius"/>
    </source>
</evidence>
<keyword evidence="3 8" id="KW-0808">Transferase</keyword>
<name>A0A3G9ICF9_9ACTN</name>
<organism evidence="8 9">
    <name type="scientific">Nocardioides baekrokdamisoli</name>
    <dbReference type="NCBI Taxonomy" id="1804624"/>
    <lineage>
        <taxon>Bacteria</taxon>
        <taxon>Bacillati</taxon>
        <taxon>Actinomycetota</taxon>
        <taxon>Actinomycetes</taxon>
        <taxon>Propionibacteriales</taxon>
        <taxon>Nocardioidaceae</taxon>
        <taxon>Nocardioides</taxon>
    </lineage>
</organism>
<evidence type="ECO:0000256" key="5">
    <source>
        <dbReference type="ARBA" id="ARBA00022989"/>
    </source>
</evidence>
<evidence type="ECO:0000256" key="1">
    <source>
        <dbReference type="ARBA" id="ARBA00004141"/>
    </source>
</evidence>
<dbReference type="GO" id="GO:0016020">
    <property type="term" value="C:membrane"/>
    <property type="evidence" value="ECO:0007669"/>
    <property type="project" value="UniProtKB-SubCell"/>
</dbReference>